<evidence type="ECO:0000313" key="2">
    <source>
        <dbReference type="Proteomes" id="UP001527882"/>
    </source>
</evidence>
<reference evidence="1 2" key="1">
    <citation type="submission" date="2022-12" db="EMBL/GenBank/DDBJ databases">
        <title>Draft genome sequence of Paenibacillus sp. dW9.</title>
        <authorList>
            <person name="Choi E.-W."/>
            <person name="Kim D.-U."/>
        </authorList>
    </citation>
    <scope>NUCLEOTIDE SEQUENCE [LARGE SCALE GENOMIC DNA]</scope>
    <source>
        <strain evidence="2">dW9</strain>
    </source>
</reference>
<keyword evidence="2" id="KW-1185">Reference proteome</keyword>
<protein>
    <submittedName>
        <fullName evidence="1">Uncharacterized protein</fullName>
    </submittedName>
</protein>
<accession>A0ABT4QCF8</accession>
<name>A0ABT4QCF8_9BACL</name>
<proteinExistence type="predicted"/>
<dbReference type="RefSeq" id="WP_269883080.1">
    <property type="nucleotide sequence ID" value="NZ_JAQAGZ010000012.1"/>
</dbReference>
<comment type="caution">
    <text evidence="1">The sequence shown here is derived from an EMBL/GenBank/DDBJ whole genome shotgun (WGS) entry which is preliminary data.</text>
</comment>
<evidence type="ECO:0000313" key="1">
    <source>
        <dbReference type="EMBL" id="MCZ8514560.1"/>
    </source>
</evidence>
<dbReference type="Proteomes" id="UP001527882">
    <property type="component" value="Unassembled WGS sequence"/>
</dbReference>
<sequence>MLVPMKRQAFHALDDPSLLSACFEPLLREFKEIRIREGDESRFYRELTGGQQAFSFQAYYNHVSKSADNLYWWSAYFLAHPGRWSALKIRLGVLKDTAAVSLLEEVEQQLIVRGHPRSLEPFDVSAGDLQKDKELAAMFGSLYDRLQEIAPFTIRRIAGYIQNRPAEFVQWADEA</sequence>
<dbReference type="EMBL" id="JAQAGZ010000012">
    <property type="protein sequence ID" value="MCZ8514560.1"/>
    <property type="molecule type" value="Genomic_DNA"/>
</dbReference>
<organism evidence="1 2">
    <name type="scientific">Paenibacillus gyeongsangnamensis</name>
    <dbReference type="NCBI Taxonomy" id="3388067"/>
    <lineage>
        <taxon>Bacteria</taxon>
        <taxon>Bacillati</taxon>
        <taxon>Bacillota</taxon>
        <taxon>Bacilli</taxon>
        <taxon>Bacillales</taxon>
        <taxon>Paenibacillaceae</taxon>
        <taxon>Paenibacillus</taxon>
    </lineage>
</organism>
<gene>
    <name evidence="1" type="ORF">O9H85_19460</name>
</gene>